<comment type="caution">
    <text evidence="6">The sequence shown here is derived from an EMBL/GenBank/DDBJ whole genome shotgun (WGS) entry which is preliminary data.</text>
</comment>
<dbReference type="SUPFAM" id="SSF51182">
    <property type="entry name" value="RmlC-like cupins"/>
    <property type="match status" value="1"/>
</dbReference>
<dbReference type="SUPFAM" id="SSF46689">
    <property type="entry name" value="Homeodomain-like"/>
    <property type="match status" value="1"/>
</dbReference>
<dbReference type="Gene3D" id="1.10.10.60">
    <property type="entry name" value="Homeodomain-like"/>
    <property type="match status" value="1"/>
</dbReference>
<evidence type="ECO:0000256" key="2">
    <source>
        <dbReference type="ARBA" id="ARBA00023125"/>
    </source>
</evidence>
<evidence type="ECO:0000256" key="4">
    <source>
        <dbReference type="ARBA" id="ARBA00023163"/>
    </source>
</evidence>
<reference evidence="7" key="1">
    <citation type="journal article" date="2019" name="Int. J. Syst. Evol. Microbiol.">
        <title>The Global Catalogue of Microorganisms (GCM) 10K type strain sequencing project: providing services to taxonomists for standard genome sequencing and annotation.</title>
        <authorList>
            <consortium name="The Broad Institute Genomics Platform"/>
            <consortium name="The Broad Institute Genome Sequencing Center for Infectious Disease"/>
            <person name="Wu L."/>
            <person name="Ma J."/>
        </authorList>
    </citation>
    <scope>NUCLEOTIDE SEQUENCE [LARGE SCALE GENOMIC DNA]</scope>
    <source>
        <strain evidence="7">JCM 30774</strain>
    </source>
</reference>
<dbReference type="InterPro" id="IPR011051">
    <property type="entry name" value="RmlC_Cupin_sf"/>
</dbReference>
<dbReference type="InterPro" id="IPR018060">
    <property type="entry name" value="HTH_AraC"/>
</dbReference>
<evidence type="ECO:0000259" key="5">
    <source>
        <dbReference type="PROSITE" id="PS01124"/>
    </source>
</evidence>
<dbReference type="CDD" id="cd06124">
    <property type="entry name" value="cupin_NimR-like_N"/>
    <property type="match status" value="1"/>
</dbReference>
<sequence>MTKSRQDQRTIITDLGPADTLAQPVILQRESYHAETPWHQHKKGQLLLALKGTVTSYVEQGMWLIPPQCAVWIPSQHVHRNVYGPDSDVCMVFVDVAATRLPERVCTLTVTPLMRELMLHIADQPLRHEPGSATEKMVHVLMDLLEQAPHESFDFPIPEEARLRDLAQRLMSQPDDRRTLAEWAKDYAMSERTLARLIRQQVALTFGQWRARLHIVLALEKLAQDRPVQRISEELGYESVGAFITFFKKHFGCTPKQYHQKRWTR</sequence>
<evidence type="ECO:0000256" key="3">
    <source>
        <dbReference type="ARBA" id="ARBA00023159"/>
    </source>
</evidence>
<feature type="domain" description="HTH araC/xylS-type" evidence="5">
    <location>
        <begin position="164"/>
        <end position="261"/>
    </location>
</feature>
<dbReference type="InterPro" id="IPR009057">
    <property type="entry name" value="Homeodomain-like_sf"/>
</dbReference>
<keyword evidence="1" id="KW-0805">Transcription regulation</keyword>
<dbReference type="InterPro" id="IPR003313">
    <property type="entry name" value="AraC-bd"/>
</dbReference>
<dbReference type="InterPro" id="IPR020449">
    <property type="entry name" value="Tscrpt_reg_AraC-type_HTH"/>
</dbReference>
<dbReference type="Proteomes" id="UP001597059">
    <property type="component" value="Unassembled WGS sequence"/>
</dbReference>
<dbReference type="Pfam" id="PF12833">
    <property type="entry name" value="HTH_18"/>
    <property type="match status" value="1"/>
</dbReference>
<evidence type="ECO:0000313" key="7">
    <source>
        <dbReference type="Proteomes" id="UP001597059"/>
    </source>
</evidence>
<dbReference type="SMART" id="SM00342">
    <property type="entry name" value="HTH_ARAC"/>
    <property type="match status" value="1"/>
</dbReference>
<dbReference type="PRINTS" id="PR00032">
    <property type="entry name" value="HTHARAC"/>
</dbReference>
<name>A0ABW4AYL5_9GAMM</name>
<dbReference type="EMBL" id="JBHTMN010000007">
    <property type="protein sequence ID" value="MFD1382867.1"/>
    <property type="molecule type" value="Genomic_DNA"/>
</dbReference>
<dbReference type="Gene3D" id="2.60.120.10">
    <property type="entry name" value="Jelly Rolls"/>
    <property type="match status" value="1"/>
</dbReference>
<gene>
    <name evidence="6" type="ORF">ACFQ45_05800</name>
</gene>
<dbReference type="PANTHER" id="PTHR11019">
    <property type="entry name" value="HTH-TYPE TRANSCRIPTIONAL REGULATOR NIMR"/>
    <property type="match status" value="1"/>
</dbReference>
<dbReference type="PANTHER" id="PTHR11019:SF199">
    <property type="entry name" value="HTH-TYPE TRANSCRIPTIONAL REGULATOR NIMR"/>
    <property type="match status" value="1"/>
</dbReference>
<dbReference type="RefSeq" id="WP_377366048.1">
    <property type="nucleotide sequence ID" value="NZ_JBHTMN010000007.1"/>
</dbReference>
<dbReference type="Pfam" id="PF02311">
    <property type="entry name" value="AraC_binding"/>
    <property type="match status" value="1"/>
</dbReference>
<keyword evidence="3" id="KW-0010">Activator</keyword>
<keyword evidence="7" id="KW-1185">Reference proteome</keyword>
<evidence type="ECO:0000313" key="6">
    <source>
        <dbReference type="EMBL" id="MFD1382867.1"/>
    </source>
</evidence>
<evidence type="ECO:0000256" key="1">
    <source>
        <dbReference type="ARBA" id="ARBA00023015"/>
    </source>
</evidence>
<dbReference type="InterPro" id="IPR014710">
    <property type="entry name" value="RmlC-like_jellyroll"/>
</dbReference>
<keyword evidence="2" id="KW-0238">DNA-binding</keyword>
<accession>A0ABW4AYL5</accession>
<proteinExistence type="predicted"/>
<keyword evidence="4" id="KW-0804">Transcription</keyword>
<dbReference type="PROSITE" id="PS01124">
    <property type="entry name" value="HTH_ARAC_FAMILY_2"/>
    <property type="match status" value="1"/>
</dbReference>
<organism evidence="6 7">
    <name type="scientific">Rhodanobacter aciditrophus</name>
    <dbReference type="NCBI Taxonomy" id="1623218"/>
    <lineage>
        <taxon>Bacteria</taxon>
        <taxon>Pseudomonadati</taxon>
        <taxon>Pseudomonadota</taxon>
        <taxon>Gammaproteobacteria</taxon>
        <taxon>Lysobacterales</taxon>
        <taxon>Rhodanobacteraceae</taxon>
        <taxon>Rhodanobacter</taxon>
    </lineage>
</organism>
<protein>
    <submittedName>
        <fullName evidence="6">AraC family transcriptional regulator</fullName>
    </submittedName>
</protein>